<evidence type="ECO:0008006" key="3">
    <source>
        <dbReference type="Google" id="ProtNLM"/>
    </source>
</evidence>
<sequence length="171" mass="18494">MRLSKTLGKGLALAALATLLAGLLTACPQVVVGWIDLTANAINSDRCDDGIKAVIEVEEGSLIAHPIDPGETEEIYGAGAYWVWVKPGHVYTIRFQTTRAFDANAANETLTVKAYCMRKNTEPGLSERTFDADLFLTEAGVVDTKITVWDTGTDSDYTVTSPGLMIDYPHP</sequence>
<comment type="caution">
    <text evidence="1">The sequence shown here is derived from an EMBL/GenBank/DDBJ whole genome shotgun (WGS) entry which is preliminary data.</text>
</comment>
<dbReference type="EMBL" id="BJXN01000015">
    <property type="protein sequence ID" value="GEM90521.1"/>
    <property type="molecule type" value="Genomic_DNA"/>
</dbReference>
<reference evidence="1 2" key="1">
    <citation type="submission" date="2019-07" db="EMBL/GenBank/DDBJ databases">
        <title>Whole genome shotgun sequence of Oceanithermus desulfurans NBRC 100063.</title>
        <authorList>
            <person name="Hosoyama A."/>
            <person name="Uohara A."/>
            <person name="Ohji S."/>
            <person name="Ichikawa N."/>
        </authorList>
    </citation>
    <scope>NUCLEOTIDE SEQUENCE [LARGE SCALE GENOMIC DNA]</scope>
    <source>
        <strain evidence="1 2">NBRC 100063</strain>
    </source>
</reference>
<gene>
    <name evidence="1" type="ORF">ODE01S_19550</name>
</gene>
<proteinExistence type="predicted"/>
<evidence type="ECO:0000313" key="2">
    <source>
        <dbReference type="Proteomes" id="UP000321827"/>
    </source>
</evidence>
<dbReference type="PROSITE" id="PS51257">
    <property type="entry name" value="PROKAR_LIPOPROTEIN"/>
    <property type="match status" value="1"/>
</dbReference>
<name>A0A511RLI1_9DEIN</name>
<dbReference type="Proteomes" id="UP000321827">
    <property type="component" value="Unassembled WGS sequence"/>
</dbReference>
<protein>
    <recommendedName>
        <fullName evidence="3">Lipoprotein</fullName>
    </recommendedName>
</protein>
<organism evidence="1 2">
    <name type="scientific">Oceanithermus desulfurans NBRC 100063</name>
    <dbReference type="NCBI Taxonomy" id="1227550"/>
    <lineage>
        <taxon>Bacteria</taxon>
        <taxon>Thermotogati</taxon>
        <taxon>Deinococcota</taxon>
        <taxon>Deinococci</taxon>
        <taxon>Thermales</taxon>
        <taxon>Thermaceae</taxon>
        <taxon>Oceanithermus</taxon>
    </lineage>
</organism>
<dbReference type="RefSeq" id="WP_147148323.1">
    <property type="nucleotide sequence ID" value="NZ_BJXN01000015.1"/>
</dbReference>
<dbReference type="AlphaFoldDB" id="A0A511RLI1"/>
<accession>A0A511RLI1</accession>
<evidence type="ECO:0000313" key="1">
    <source>
        <dbReference type="EMBL" id="GEM90521.1"/>
    </source>
</evidence>